<evidence type="ECO:0000256" key="1">
    <source>
        <dbReference type="ARBA" id="ARBA00006914"/>
    </source>
</evidence>
<dbReference type="Pfam" id="PF00004">
    <property type="entry name" value="AAA"/>
    <property type="match status" value="1"/>
</dbReference>
<dbReference type="RefSeq" id="WP_098882431.1">
    <property type="nucleotide sequence ID" value="NZ_NUMG01000004.1"/>
</dbReference>
<dbReference type="Proteomes" id="UP000225766">
    <property type="component" value="Unassembled WGS sequence"/>
</dbReference>
<evidence type="ECO:0000256" key="2">
    <source>
        <dbReference type="ARBA" id="ARBA00022741"/>
    </source>
</evidence>
<reference evidence="5 6" key="1">
    <citation type="submission" date="2017-09" db="EMBL/GenBank/DDBJ databases">
        <title>Large-scale bioinformatics analysis of Bacillus genomes uncovers conserved roles of natural products in bacterial physiology.</title>
        <authorList>
            <consortium name="Agbiome Team Llc"/>
            <person name="Bleich R.M."/>
            <person name="Grubbs K.J."/>
            <person name="Santa Maria K.C."/>
            <person name="Allen S.E."/>
            <person name="Farag S."/>
            <person name="Shank E.A."/>
            <person name="Bowers A."/>
        </authorList>
    </citation>
    <scope>NUCLEOTIDE SEQUENCE [LARGE SCALE GENOMIC DNA]</scope>
    <source>
        <strain evidence="5 6">AFS040105</strain>
    </source>
</reference>
<dbReference type="SMART" id="SM00382">
    <property type="entry name" value="AAA"/>
    <property type="match status" value="1"/>
</dbReference>
<dbReference type="EMBL" id="NUMG01000004">
    <property type="protein sequence ID" value="PGU05370.1"/>
    <property type="molecule type" value="Genomic_DNA"/>
</dbReference>
<evidence type="ECO:0000259" key="4">
    <source>
        <dbReference type="SMART" id="SM00382"/>
    </source>
</evidence>
<dbReference type="Gene3D" id="3.40.50.300">
    <property type="entry name" value="P-loop containing nucleotide triphosphate hydrolases"/>
    <property type="match status" value="1"/>
</dbReference>
<dbReference type="InterPro" id="IPR003593">
    <property type="entry name" value="AAA+_ATPase"/>
</dbReference>
<accession>A0A2C1M554</accession>
<evidence type="ECO:0000313" key="5">
    <source>
        <dbReference type="EMBL" id="PGU05370.1"/>
    </source>
</evidence>
<dbReference type="InterPro" id="IPR003959">
    <property type="entry name" value="ATPase_AAA_core"/>
</dbReference>
<dbReference type="SUPFAM" id="SSF52540">
    <property type="entry name" value="P-loop containing nucleoside triphosphate hydrolases"/>
    <property type="match status" value="1"/>
</dbReference>
<sequence length="365" mass="41454">MYSEMMKIIESGLSGDKDRVLNYAKLLVKNLENEGNAKLAARISKIISTKNTRLVSLDSFSTKPVDQETRMDMVNVTVPNSVKDPLVFSEIINEEIGDFINSYKQKEKLILNDLEVSNKLLLFGKPGTGKTSLATYISAELGLPLVTARLDGLVSSLLGSTAKNIRKVFDYAAKSPCVLFLDEFDVIAKVRDDKNELGELKRVVNSLLQNIDEFDNGSILIAATNHDKLLDPAVWRRFDKVIELNIPDKDRRIDLIKEFSSKVENNYINESSKLDILSKCLSDFSPADIKVVINNAIRKMVLDNRSQLVYSRLLYEIFLFQNRNSVEVYDLVGYLTENGITQKEINEEFKIPIRKVRDYVKKIKE</sequence>
<dbReference type="AlphaFoldDB" id="A0A2C1M554"/>
<name>A0A2C1M554_BACCE</name>
<dbReference type="GO" id="GO:0016887">
    <property type="term" value="F:ATP hydrolysis activity"/>
    <property type="evidence" value="ECO:0007669"/>
    <property type="project" value="InterPro"/>
</dbReference>
<dbReference type="InterPro" id="IPR050221">
    <property type="entry name" value="26S_Proteasome_ATPase"/>
</dbReference>
<protein>
    <submittedName>
        <fullName evidence="5">ATPase</fullName>
    </submittedName>
</protein>
<organism evidence="5 6">
    <name type="scientific">Bacillus cereus</name>
    <dbReference type="NCBI Taxonomy" id="1396"/>
    <lineage>
        <taxon>Bacteria</taxon>
        <taxon>Bacillati</taxon>
        <taxon>Bacillota</taxon>
        <taxon>Bacilli</taxon>
        <taxon>Bacillales</taxon>
        <taxon>Bacillaceae</taxon>
        <taxon>Bacillus</taxon>
        <taxon>Bacillus cereus group</taxon>
    </lineage>
</organism>
<dbReference type="InterPro" id="IPR027417">
    <property type="entry name" value="P-loop_NTPase"/>
</dbReference>
<evidence type="ECO:0000256" key="3">
    <source>
        <dbReference type="ARBA" id="ARBA00022840"/>
    </source>
</evidence>
<dbReference type="PANTHER" id="PTHR23073">
    <property type="entry name" value="26S PROTEASOME REGULATORY SUBUNIT"/>
    <property type="match status" value="1"/>
</dbReference>
<evidence type="ECO:0000313" key="6">
    <source>
        <dbReference type="Proteomes" id="UP000225766"/>
    </source>
</evidence>
<feature type="domain" description="AAA+ ATPase" evidence="4">
    <location>
        <begin position="116"/>
        <end position="248"/>
    </location>
</feature>
<dbReference type="GO" id="GO:0005524">
    <property type="term" value="F:ATP binding"/>
    <property type="evidence" value="ECO:0007669"/>
    <property type="project" value="UniProtKB-KW"/>
</dbReference>
<comment type="caution">
    <text evidence="5">The sequence shown here is derived from an EMBL/GenBank/DDBJ whole genome shotgun (WGS) entry which is preliminary data.</text>
</comment>
<proteinExistence type="inferred from homology"/>
<keyword evidence="2" id="KW-0547">Nucleotide-binding</keyword>
<gene>
    <name evidence="5" type="ORF">COD19_03910</name>
</gene>
<keyword evidence="3" id="KW-0067">ATP-binding</keyword>
<dbReference type="CDD" id="cd19481">
    <property type="entry name" value="RecA-like_protease"/>
    <property type="match status" value="1"/>
</dbReference>
<comment type="similarity">
    <text evidence="1">Belongs to the AAA ATPase family.</text>
</comment>